<evidence type="ECO:0000313" key="2">
    <source>
        <dbReference type="Proteomes" id="UP000002217"/>
    </source>
</evidence>
<dbReference type="HOGENOM" id="CLU_1033364_0_0_9"/>
<dbReference type="RefSeq" id="WP_015757273.1">
    <property type="nucleotide sequence ID" value="NC_013216.1"/>
</dbReference>
<sequence length="269" mass="29986">MTSMLENINIADIIGKVGTFAKEYIETQVKYFSDKDNIYEWRDKSQVRVIDGLYFITKLALDAKDTIADEKVKFYLQNPEYLIEAVTEKIQEIKENPVGTLEEYSYLGTGTLGFLLGYGAPNLKISMLGLSKQSIISHSILPVLGLKRLLDMALKSEEIFDFTPVEEIVKADMVKMIKHFASNPLLIGFTFGVGAHLMLDVIRSNDGIVLTGLPTTILPGGRLIDRAWLLGSALACFSLGKEYICASQGIENEMMTLNDVVRMVEKRAS</sequence>
<reference evidence="1 2" key="1">
    <citation type="journal article" date="2009" name="Stand. Genomic Sci.">
        <title>Complete genome sequence of Desulfotomaculum acetoxidans type strain (5575).</title>
        <authorList>
            <person name="Spring S."/>
            <person name="Lapidus A."/>
            <person name="Schroder M."/>
            <person name="Gleim D."/>
            <person name="Sims D."/>
            <person name="Meincke L."/>
            <person name="Glavina Del Rio T."/>
            <person name="Tice H."/>
            <person name="Copeland A."/>
            <person name="Cheng J.F."/>
            <person name="Lucas S."/>
            <person name="Chen F."/>
            <person name="Nolan M."/>
            <person name="Bruce D."/>
            <person name="Goodwin L."/>
            <person name="Pitluck S."/>
            <person name="Ivanova N."/>
            <person name="Mavromatis K."/>
            <person name="Mikhailova N."/>
            <person name="Pati A."/>
            <person name="Chen A."/>
            <person name="Palaniappan K."/>
            <person name="Land M."/>
            <person name="Hauser L."/>
            <person name="Chang Y.J."/>
            <person name="Jeffries C.D."/>
            <person name="Chain P."/>
            <person name="Saunders E."/>
            <person name="Brettin T."/>
            <person name="Detter J.C."/>
            <person name="Goker M."/>
            <person name="Bristow J."/>
            <person name="Eisen J.A."/>
            <person name="Markowitz V."/>
            <person name="Hugenholtz P."/>
            <person name="Kyrpides N.C."/>
            <person name="Klenk H.P."/>
            <person name="Han C."/>
        </authorList>
    </citation>
    <scope>NUCLEOTIDE SEQUENCE [LARGE SCALE GENOMIC DNA]</scope>
    <source>
        <strain evidence="2">ATCC 49208 / DSM 771 / VKM B-1644</strain>
    </source>
</reference>
<proteinExistence type="predicted"/>
<dbReference type="STRING" id="485916.Dtox_1705"/>
<organism evidence="1 2">
    <name type="scientific">Desulfofarcimen acetoxidans (strain ATCC 49208 / DSM 771 / KCTC 5769 / VKM B-1644 / 5575)</name>
    <name type="common">Desulfotomaculum acetoxidans</name>
    <dbReference type="NCBI Taxonomy" id="485916"/>
    <lineage>
        <taxon>Bacteria</taxon>
        <taxon>Bacillati</taxon>
        <taxon>Bacillota</taxon>
        <taxon>Clostridia</taxon>
        <taxon>Eubacteriales</taxon>
        <taxon>Peptococcaceae</taxon>
        <taxon>Desulfofarcimen</taxon>
    </lineage>
</organism>
<name>C8VWY6_DESAS</name>
<protein>
    <submittedName>
        <fullName evidence="1">Uncharacterized protein</fullName>
    </submittedName>
</protein>
<dbReference type="KEGG" id="dae:Dtox_1705"/>
<dbReference type="EMBL" id="CP001720">
    <property type="protein sequence ID" value="ACV62562.1"/>
    <property type="molecule type" value="Genomic_DNA"/>
</dbReference>
<dbReference type="Proteomes" id="UP000002217">
    <property type="component" value="Chromosome"/>
</dbReference>
<dbReference type="OrthoDB" id="9821288at2"/>
<evidence type="ECO:0000313" key="1">
    <source>
        <dbReference type="EMBL" id="ACV62562.1"/>
    </source>
</evidence>
<accession>C8VWY6</accession>
<keyword evidence="2" id="KW-1185">Reference proteome</keyword>
<gene>
    <name evidence="1" type="ordered locus">Dtox_1705</name>
</gene>
<dbReference type="AlphaFoldDB" id="C8VWY6"/>